<evidence type="ECO:0000256" key="11">
    <source>
        <dbReference type="ARBA" id="ARBA00048254"/>
    </source>
</evidence>
<dbReference type="FunFam" id="3.40.50.300:FF:000948">
    <property type="entry name" value="Thymidine kinase"/>
    <property type="match status" value="1"/>
</dbReference>
<keyword evidence="10 12" id="KW-0067">ATP-binding</keyword>
<dbReference type="Gene3D" id="3.30.60.20">
    <property type="match status" value="1"/>
</dbReference>
<dbReference type="PANTHER" id="PTHR11441">
    <property type="entry name" value="THYMIDINE KINASE"/>
    <property type="match status" value="1"/>
</dbReference>
<keyword evidence="15" id="KW-1185">Reference proteome</keyword>
<evidence type="ECO:0000256" key="12">
    <source>
        <dbReference type="RuleBase" id="RU000544"/>
    </source>
</evidence>
<dbReference type="GO" id="GO:0005524">
    <property type="term" value="F:ATP binding"/>
    <property type="evidence" value="ECO:0007669"/>
    <property type="project" value="UniProtKB-KW"/>
</dbReference>
<dbReference type="GO" id="GO:0071897">
    <property type="term" value="P:DNA biosynthetic process"/>
    <property type="evidence" value="ECO:0007669"/>
    <property type="project" value="UniProtKB-KW"/>
</dbReference>
<evidence type="ECO:0000256" key="2">
    <source>
        <dbReference type="ARBA" id="ARBA00012118"/>
    </source>
</evidence>
<evidence type="ECO:0000256" key="1">
    <source>
        <dbReference type="ARBA" id="ARBA00007587"/>
    </source>
</evidence>
<evidence type="ECO:0000256" key="3">
    <source>
        <dbReference type="ARBA" id="ARBA00020079"/>
    </source>
</evidence>
<evidence type="ECO:0000313" key="14">
    <source>
        <dbReference type="EMBL" id="QKF94268.1"/>
    </source>
</evidence>
<comment type="similarity">
    <text evidence="1 13">Belongs to the thymidine kinase family.</text>
</comment>
<dbReference type="EC" id="2.7.1.21" evidence="2 12"/>
<gene>
    <name evidence="14" type="ORF">Fadolivirus_1_810</name>
</gene>
<sequence>MPQTTYNGTFNLILGSMWSGKTSELVRRYTRHTIGGRKCLMIKYKNDTRYDEEMVVTHDKVKVQGLVCEYLYEADKVSENYDVVCIDEVQFYKDAHIFCDKWANEGKIIEACGLNGTFNRTEFPIISKLLPLAENITFLKAVCKETGHDATYSNINIDVEGNTTEVIGGSDKYNAVDRLTFFNSQTKKENDYKIKLKEFVKVYMEMKNNKFALNEYALMQLDNYINQNIQNTEELTFYKFADMCVNYLKFMHAVKEE</sequence>
<evidence type="ECO:0000256" key="7">
    <source>
        <dbReference type="ARBA" id="ARBA00022741"/>
    </source>
</evidence>
<evidence type="ECO:0000256" key="10">
    <source>
        <dbReference type="ARBA" id="ARBA00022840"/>
    </source>
</evidence>
<keyword evidence="7 12" id="KW-0547">Nucleotide-binding</keyword>
<keyword evidence="9" id="KW-0862">Zinc</keyword>
<evidence type="ECO:0000313" key="15">
    <source>
        <dbReference type="Proteomes" id="UP001162001"/>
    </source>
</evidence>
<keyword evidence="5 12" id="KW-0808">Transferase</keyword>
<keyword evidence="8 12" id="KW-0418">Kinase</keyword>
<evidence type="ECO:0000256" key="8">
    <source>
        <dbReference type="ARBA" id="ARBA00022777"/>
    </source>
</evidence>
<name>A0A7D3UQ35_9VIRU</name>
<comment type="catalytic activity">
    <reaction evidence="11 12">
        <text>thymidine + ATP = dTMP + ADP + H(+)</text>
        <dbReference type="Rhea" id="RHEA:19129"/>
        <dbReference type="ChEBI" id="CHEBI:15378"/>
        <dbReference type="ChEBI" id="CHEBI:17748"/>
        <dbReference type="ChEBI" id="CHEBI:30616"/>
        <dbReference type="ChEBI" id="CHEBI:63528"/>
        <dbReference type="ChEBI" id="CHEBI:456216"/>
        <dbReference type="EC" id="2.7.1.21"/>
    </reaction>
</comment>
<dbReference type="GO" id="GO:0046104">
    <property type="term" value="P:thymidine metabolic process"/>
    <property type="evidence" value="ECO:0007669"/>
    <property type="project" value="TreeGrafter"/>
</dbReference>
<dbReference type="PANTHER" id="PTHR11441:SF0">
    <property type="entry name" value="THYMIDINE KINASE, CYTOSOLIC"/>
    <property type="match status" value="1"/>
</dbReference>
<evidence type="ECO:0000256" key="6">
    <source>
        <dbReference type="ARBA" id="ARBA00022723"/>
    </source>
</evidence>
<dbReference type="EMBL" id="MT418680">
    <property type="protein sequence ID" value="QKF94268.1"/>
    <property type="molecule type" value="Genomic_DNA"/>
</dbReference>
<dbReference type="SUPFAM" id="SSF52540">
    <property type="entry name" value="P-loop containing nucleoside triphosphate hydrolases"/>
    <property type="match status" value="1"/>
</dbReference>
<evidence type="ECO:0000256" key="5">
    <source>
        <dbReference type="ARBA" id="ARBA00022679"/>
    </source>
</evidence>
<organism evidence="14 15">
    <name type="scientific">Fadolivirus FV1/VV64</name>
    <dbReference type="NCBI Taxonomy" id="3070911"/>
    <lineage>
        <taxon>Viruses</taxon>
        <taxon>Varidnaviria</taxon>
        <taxon>Bamfordvirae</taxon>
        <taxon>Nucleocytoviricota</taxon>
        <taxon>Megaviricetes</taxon>
        <taxon>Imitervirales</taxon>
        <taxon>Mimiviridae</taxon>
        <taxon>Klosneuvirinae</taxon>
        <taxon>Fadolivirus</taxon>
        <taxon>Fadolivirus algeromassiliense</taxon>
    </lineage>
</organism>
<dbReference type="InterPro" id="IPR001267">
    <property type="entry name" value="Thymidine_kinase"/>
</dbReference>
<protein>
    <recommendedName>
        <fullName evidence="3 12">Thymidine kinase</fullName>
        <ecNumber evidence="2 12">2.7.1.21</ecNumber>
    </recommendedName>
</protein>
<evidence type="ECO:0000256" key="9">
    <source>
        <dbReference type="ARBA" id="ARBA00022833"/>
    </source>
</evidence>
<evidence type="ECO:0000256" key="13">
    <source>
        <dbReference type="RuleBase" id="RU004165"/>
    </source>
</evidence>
<keyword evidence="6" id="KW-0479">Metal-binding</keyword>
<dbReference type="InterPro" id="IPR027417">
    <property type="entry name" value="P-loop_NTPase"/>
</dbReference>
<dbReference type="GO" id="GO:0004797">
    <property type="term" value="F:thymidine kinase activity"/>
    <property type="evidence" value="ECO:0007669"/>
    <property type="project" value="UniProtKB-EC"/>
</dbReference>
<keyword evidence="4 12" id="KW-0237">DNA synthesis</keyword>
<dbReference type="Proteomes" id="UP001162001">
    <property type="component" value="Segment"/>
</dbReference>
<dbReference type="Pfam" id="PF00265">
    <property type="entry name" value="TK"/>
    <property type="match status" value="1"/>
</dbReference>
<proteinExistence type="inferred from homology"/>
<evidence type="ECO:0000256" key="4">
    <source>
        <dbReference type="ARBA" id="ARBA00022634"/>
    </source>
</evidence>
<reference evidence="14 15" key="1">
    <citation type="submission" date="2020-04" db="EMBL/GenBank/DDBJ databases">
        <title>Advantages and limits of metagenomic assembly and binning of a giant virus.</title>
        <authorList>
            <person name="Schulz F."/>
            <person name="Andreani J."/>
            <person name="Francis R."/>
            <person name="Boudjemaa H."/>
            <person name="Bou Khalil J.Y."/>
            <person name="Lee J."/>
            <person name="La Scola B."/>
            <person name="Woyke T."/>
        </authorList>
    </citation>
    <scope>NUCLEOTIDE SEQUENCE [LARGE SCALE GENOMIC DNA]</scope>
    <source>
        <strain evidence="14 15">FV1/VV64</strain>
    </source>
</reference>
<dbReference type="GO" id="GO:0046872">
    <property type="term" value="F:metal ion binding"/>
    <property type="evidence" value="ECO:0007669"/>
    <property type="project" value="UniProtKB-KW"/>
</dbReference>
<dbReference type="Gene3D" id="3.40.50.300">
    <property type="entry name" value="P-loop containing nucleotide triphosphate hydrolases"/>
    <property type="match status" value="1"/>
</dbReference>
<accession>A0A7D3UQ35</accession>